<protein>
    <submittedName>
        <fullName evidence="1">Uncharacterized protein</fullName>
    </submittedName>
</protein>
<evidence type="ECO:0000313" key="1">
    <source>
        <dbReference type="EnsemblPlants" id="ONIVA05G20780.2"/>
    </source>
</evidence>
<dbReference type="HOGENOM" id="CLU_1790025_0_0_1"/>
<dbReference type="EnsemblPlants" id="ONIVA05G20780.2">
    <property type="protein sequence ID" value="ONIVA05G20780.2"/>
    <property type="gene ID" value="ONIVA05G20780"/>
</dbReference>
<organism evidence="1">
    <name type="scientific">Oryza nivara</name>
    <name type="common">Indian wild rice</name>
    <name type="synonym">Oryza sativa f. spontanea</name>
    <dbReference type="NCBI Taxonomy" id="4536"/>
    <lineage>
        <taxon>Eukaryota</taxon>
        <taxon>Viridiplantae</taxon>
        <taxon>Streptophyta</taxon>
        <taxon>Embryophyta</taxon>
        <taxon>Tracheophyta</taxon>
        <taxon>Spermatophyta</taxon>
        <taxon>Magnoliopsida</taxon>
        <taxon>Liliopsida</taxon>
        <taxon>Poales</taxon>
        <taxon>Poaceae</taxon>
        <taxon>BOP clade</taxon>
        <taxon>Oryzoideae</taxon>
        <taxon>Oryzeae</taxon>
        <taxon>Oryzinae</taxon>
        <taxon>Oryza</taxon>
    </lineage>
</organism>
<reference evidence="1" key="2">
    <citation type="submission" date="2018-04" db="EMBL/GenBank/DDBJ databases">
        <title>OnivRS2 (Oryza nivara Reference Sequence Version 2).</title>
        <authorList>
            <person name="Zhang J."/>
            <person name="Kudrna D."/>
            <person name="Lee S."/>
            <person name="Talag J."/>
            <person name="Rajasekar S."/>
            <person name="Welchert J."/>
            <person name="Hsing Y.-I."/>
            <person name="Wing R.A."/>
        </authorList>
    </citation>
    <scope>NUCLEOTIDE SEQUENCE [LARGE SCALE GENOMIC DNA]</scope>
    <source>
        <strain evidence="1">SL10</strain>
    </source>
</reference>
<dbReference type="STRING" id="4536.A0A0E0HFT4"/>
<accession>A0A0E0HFT4</accession>
<keyword evidence="2" id="KW-1185">Reference proteome</keyword>
<dbReference type="Gramene" id="ONIVA05G20780.2">
    <property type="protein sequence ID" value="ONIVA05G20780.2"/>
    <property type="gene ID" value="ONIVA05G20780"/>
</dbReference>
<name>A0A0E0HFT4_ORYNI</name>
<sequence>MARPARTRWAVTNLACCPLRQRLRLRLLTAGEPRLANYRRRGASERLRAPAGGVLRRRLRAASSRKLSKSMLWFEVMINEIEEQTLAIRKMMDRTLNQVDELTLLFRGLNYRRISIVERQYTQRWFQSELIQILDNISPLIICPRKIKEVLRISKA</sequence>
<reference evidence="1" key="1">
    <citation type="submission" date="2015-04" db="UniProtKB">
        <authorList>
            <consortium name="EnsemblPlants"/>
        </authorList>
    </citation>
    <scope>IDENTIFICATION</scope>
    <source>
        <strain evidence="1">SL10</strain>
    </source>
</reference>
<dbReference type="AlphaFoldDB" id="A0A0E0HFT4"/>
<proteinExistence type="predicted"/>
<dbReference type="Proteomes" id="UP000006591">
    <property type="component" value="Chromosome 5"/>
</dbReference>
<evidence type="ECO:0000313" key="2">
    <source>
        <dbReference type="Proteomes" id="UP000006591"/>
    </source>
</evidence>